<dbReference type="EMBL" id="LR797022">
    <property type="protein sequence ID" value="CAB4182204.1"/>
    <property type="molecule type" value="Genomic_DNA"/>
</dbReference>
<dbReference type="Pfam" id="PF06841">
    <property type="entry name" value="Phage_T4_gp19"/>
    <property type="match status" value="1"/>
</dbReference>
<name>A0A6J5QRN9_9CAUD</name>
<gene>
    <name evidence="1" type="ORF">UFOVP1071_178</name>
</gene>
<proteinExistence type="predicted"/>
<organism evidence="1">
    <name type="scientific">uncultured Caudovirales phage</name>
    <dbReference type="NCBI Taxonomy" id="2100421"/>
    <lineage>
        <taxon>Viruses</taxon>
        <taxon>Duplodnaviria</taxon>
        <taxon>Heunggongvirae</taxon>
        <taxon>Uroviricota</taxon>
        <taxon>Caudoviricetes</taxon>
        <taxon>Peduoviridae</taxon>
        <taxon>Maltschvirus</taxon>
        <taxon>Maltschvirus maltsch</taxon>
    </lineage>
</organism>
<protein>
    <submittedName>
        <fullName evidence="1">Tail tube protein</fullName>
    </submittedName>
</protein>
<evidence type="ECO:0000313" key="1">
    <source>
        <dbReference type="EMBL" id="CAB4182204.1"/>
    </source>
</evidence>
<sequence>MASGFNISTFKSRGLTLGGARPALFEVFLRVPDGVGADQSSADKFRFTCSAAQLPAASTASIPVGYFGRKINIAGDRTFTDWSVTIMNDEDFLVRSMFEKWSNSLNRLEANVRDPAYSGNENSYKTDLSVIQYGKDGTAIREYHIIGAFPTSIDAISLNWDSASSIETFGVTFSYDYWLPANESINAYAGQAVTPVST</sequence>
<dbReference type="GO" id="GO:0005198">
    <property type="term" value="F:structural molecule activity"/>
    <property type="evidence" value="ECO:0007669"/>
    <property type="project" value="InterPro"/>
</dbReference>
<dbReference type="InterPro" id="IPR010667">
    <property type="entry name" value="Phage_T4_Gp19"/>
</dbReference>
<reference evidence="1" key="1">
    <citation type="submission" date="2020-05" db="EMBL/GenBank/DDBJ databases">
        <authorList>
            <person name="Chiriac C."/>
            <person name="Salcher M."/>
            <person name="Ghai R."/>
            <person name="Kavagutti S V."/>
        </authorList>
    </citation>
    <scope>NUCLEOTIDE SEQUENCE</scope>
</reference>
<accession>A0A6J5QRN9</accession>